<reference evidence="2 3" key="1">
    <citation type="submission" date="2017-04" db="EMBL/GenBank/DDBJ databases">
        <authorList>
            <person name="Afonso C.L."/>
            <person name="Miller P.J."/>
            <person name="Scott M.A."/>
            <person name="Spackman E."/>
            <person name="Goraichik I."/>
            <person name="Dimitrov K.M."/>
            <person name="Suarez D.L."/>
            <person name="Swayne D.E."/>
        </authorList>
    </citation>
    <scope>NUCLEOTIDE SEQUENCE [LARGE SCALE GENOMIC DNA]</scope>
    <source>
        <strain evidence="2">LMG 28154</strain>
    </source>
</reference>
<accession>A0A238H9K4</accession>
<gene>
    <name evidence="2" type="ORF">BSIN_0790</name>
</gene>
<dbReference type="EMBL" id="FXAN01000083">
    <property type="protein sequence ID" value="SMG01890.1"/>
    <property type="molecule type" value="Genomic_DNA"/>
</dbReference>
<sequence length="45" mass="4839">MSASAVLSDFQADFDDARGRGGGASRPWPNGQRGHGWLAYRKEGC</sequence>
<evidence type="ECO:0000313" key="2">
    <source>
        <dbReference type="EMBL" id="SMG01890.1"/>
    </source>
</evidence>
<organism evidence="2 3">
    <name type="scientific">Burkholderia singularis</name>
    <dbReference type="NCBI Taxonomy" id="1503053"/>
    <lineage>
        <taxon>Bacteria</taxon>
        <taxon>Pseudomonadati</taxon>
        <taxon>Pseudomonadota</taxon>
        <taxon>Betaproteobacteria</taxon>
        <taxon>Burkholderiales</taxon>
        <taxon>Burkholderiaceae</taxon>
        <taxon>Burkholderia</taxon>
        <taxon>pseudomallei group</taxon>
    </lineage>
</organism>
<evidence type="ECO:0000256" key="1">
    <source>
        <dbReference type="SAM" id="MobiDB-lite"/>
    </source>
</evidence>
<protein>
    <submittedName>
        <fullName evidence="2">Uncharacterized protein</fullName>
    </submittedName>
</protein>
<name>A0A238H9K4_9BURK</name>
<proteinExistence type="predicted"/>
<dbReference type="AlphaFoldDB" id="A0A238H9K4"/>
<dbReference type="Proteomes" id="UP000198460">
    <property type="component" value="Unassembled WGS sequence"/>
</dbReference>
<feature type="region of interest" description="Disordered" evidence="1">
    <location>
        <begin position="16"/>
        <end position="45"/>
    </location>
</feature>
<evidence type="ECO:0000313" key="3">
    <source>
        <dbReference type="Proteomes" id="UP000198460"/>
    </source>
</evidence>